<dbReference type="SUPFAM" id="SSF56935">
    <property type="entry name" value="Porins"/>
    <property type="match status" value="1"/>
</dbReference>
<dbReference type="AlphaFoldDB" id="A0A3B0SFS4"/>
<evidence type="ECO:0000259" key="2">
    <source>
        <dbReference type="Pfam" id="PF07715"/>
    </source>
</evidence>
<evidence type="ECO:0000256" key="1">
    <source>
        <dbReference type="SAM" id="MobiDB-lite"/>
    </source>
</evidence>
<feature type="region of interest" description="Disordered" evidence="1">
    <location>
        <begin position="26"/>
        <end position="51"/>
    </location>
</feature>
<accession>A0A3B0SFS4</accession>
<feature type="compositionally biased region" description="Polar residues" evidence="1">
    <location>
        <begin position="37"/>
        <end position="48"/>
    </location>
</feature>
<organism evidence="3">
    <name type="scientific">hydrothermal vent metagenome</name>
    <dbReference type="NCBI Taxonomy" id="652676"/>
    <lineage>
        <taxon>unclassified sequences</taxon>
        <taxon>metagenomes</taxon>
        <taxon>ecological metagenomes</taxon>
    </lineage>
</organism>
<feature type="non-terminal residue" evidence="3">
    <location>
        <position position="223"/>
    </location>
</feature>
<feature type="domain" description="TonB-dependent receptor plug" evidence="2">
    <location>
        <begin position="56"/>
        <end position="141"/>
    </location>
</feature>
<gene>
    <name evidence="3" type="ORF">MNBD_ALPHA04-2409</name>
</gene>
<protein>
    <recommendedName>
        <fullName evidence="2">TonB-dependent receptor plug domain-containing protein</fullName>
    </recommendedName>
</protein>
<proteinExistence type="predicted"/>
<dbReference type="EMBL" id="UOEF01000393">
    <property type="protein sequence ID" value="VAW04138.1"/>
    <property type="molecule type" value="Genomic_DNA"/>
</dbReference>
<dbReference type="Pfam" id="PF07715">
    <property type="entry name" value="Plug"/>
    <property type="match status" value="1"/>
</dbReference>
<reference evidence="3" key="1">
    <citation type="submission" date="2018-06" db="EMBL/GenBank/DDBJ databases">
        <authorList>
            <person name="Zhirakovskaya E."/>
        </authorList>
    </citation>
    <scope>NUCLEOTIDE SEQUENCE</scope>
</reference>
<dbReference type="InterPro" id="IPR012910">
    <property type="entry name" value="Plug_dom"/>
</dbReference>
<dbReference type="Gene3D" id="2.170.130.10">
    <property type="entry name" value="TonB-dependent receptor, plug domain"/>
    <property type="match status" value="1"/>
</dbReference>
<dbReference type="PROSITE" id="PS51257">
    <property type="entry name" value="PROKAR_LIPOPROTEIN"/>
    <property type="match status" value="1"/>
</dbReference>
<sequence length="223" mass="23924">MKIATSLSTIMAAIACAGIATFPHSAFAQDQDPPDVQPNSETPLSSLQPRRENGRQIYDANIFSRFNPRTALEMVRQIPGFNIDTGDDNARGLGQADENVLINGARISGKNIDAFTALGRISASNVARLEIVDGATLSISGLSGQVLNVVTSADKNGGISGNFKWQPQWRRSGNNWYAGKASISGKLGKGDFTLALENNAFRPGARGPERVTDRFGALLFERD</sequence>
<evidence type="ECO:0000313" key="3">
    <source>
        <dbReference type="EMBL" id="VAW04138.1"/>
    </source>
</evidence>
<name>A0A3B0SFS4_9ZZZZ</name>
<dbReference type="InterPro" id="IPR037066">
    <property type="entry name" value="Plug_dom_sf"/>
</dbReference>